<dbReference type="VEuPathDB" id="FungiDB:PYU1_G013654"/>
<evidence type="ECO:0000256" key="2">
    <source>
        <dbReference type="ARBA" id="ARBA00022771"/>
    </source>
</evidence>
<dbReference type="AlphaFoldDB" id="K3X8Y4"/>
<accession>K3X8Y4</accession>
<reference evidence="4" key="3">
    <citation type="submission" date="2015-02" db="UniProtKB">
        <authorList>
            <consortium name="EnsemblProtists"/>
        </authorList>
    </citation>
    <scope>IDENTIFICATION</scope>
    <source>
        <strain evidence="4">DAOM BR144</strain>
    </source>
</reference>
<dbReference type="InterPro" id="IPR011011">
    <property type="entry name" value="Znf_FYVE_PHD"/>
</dbReference>
<dbReference type="InterPro" id="IPR013083">
    <property type="entry name" value="Znf_RING/FYVE/PHD"/>
</dbReference>
<evidence type="ECO:0000256" key="3">
    <source>
        <dbReference type="ARBA" id="ARBA00022833"/>
    </source>
</evidence>
<dbReference type="eggNOG" id="ENOG502SIZY">
    <property type="taxonomic scope" value="Eukaryota"/>
</dbReference>
<reference evidence="5" key="1">
    <citation type="journal article" date="2010" name="Genome Biol.">
        <title>Genome sequence of the necrotrophic plant pathogen Pythium ultimum reveals original pathogenicity mechanisms and effector repertoire.</title>
        <authorList>
            <person name="Levesque C.A."/>
            <person name="Brouwer H."/>
            <person name="Cano L."/>
            <person name="Hamilton J.P."/>
            <person name="Holt C."/>
            <person name="Huitema E."/>
            <person name="Raffaele S."/>
            <person name="Robideau G.P."/>
            <person name="Thines M."/>
            <person name="Win J."/>
            <person name="Zerillo M.M."/>
            <person name="Beakes G.W."/>
            <person name="Boore J.L."/>
            <person name="Busam D."/>
            <person name="Dumas B."/>
            <person name="Ferriera S."/>
            <person name="Fuerstenberg S.I."/>
            <person name="Gachon C.M."/>
            <person name="Gaulin E."/>
            <person name="Govers F."/>
            <person name="Grenville-Briggs L."/>
            <person name="Horner N."/>
            <person name="Hostetler J."/>
            <person name="Jiang R.H."/>
            <person name="Johnson J."/>
            <person name="Krajaejun T."/>
            <person name="Lin H."/>
            <person name="Meijer H.J."/>
            <person name="Moore B."/>
            <person name="Morris P."/>
            <person name="Phuntmart V."/>
            <person name="Puiu D."/>
            <person name="Shetty J."/>
            <person name="Stajich J.E."/>
            <person name="Tripathy S."/>
            <person name="Wawra S."/>
            <person name="van West P."/>
            <person name="Whitty B.R."/>
            <person name="Coutinho P.M."/>
            <person name="Henrissat B."/>
            <person name="Martin F."/>
            <person name="Thomas P.D."/>
            <person name="Tyler B.M."/>
            <person name="De Vries R.P."/>
            <person name="Kamoun S."/>
            <person name="Yandell M."/>
            <person name="Tisserat N."/>
            <person name="Buell C.R."/>
        </authorList>
    </citation>
    <scope>NUCLEOTIDE SEQUENCE</scope>
    <source>
        <strain evidence="5">DAOM:BR144</strain>
    </source>
</reference>
<keyword evidence="1" id="KW-0479">Metal-binding</keyword>
<name>K3X8Y4_GLOUD</name>
<protein>
    <recommendedName>
        <fullName evidence="6">RING-type domain-containing protein</fullName>
    </recommendedName>
</protein>
<evidence type="ECO:0000256" key="1">
    <source>
        <dbReference type="ARBA" id="ARBA00022723"/>
    </source>
</evidence>
<keyword evidence="3" id="KW-0862">Zinc</keyword>
<dbReference type="InParanoid" id="K3X8Y4"/>
<reference evidence="5" key="2">
    <citation type="submission" date="2010-04" db="EMBL/GenBank/DDBJ databases">
        <authorList>
            <person name="Buell R."/>
            <person name="Hamilton J."/>
            <person name="Hostetler J."/>
        </authorList>
    </citation>
    <scope>NUCLEOTIDE SEQUENCE [LARGE SCALE GENOMIC DNA]</scope>
    <source>
        <strain evidence="5">DAOM:BR144</strain>
    </source>
</reference>
<dbReference type="PROSITE" id="PS01359">
    <property type="entry name" value="ZF_PHD_1"/>
    <property type="match status" value="1"/>
</dbReference>
<evidence type="ECO:0000313" key="4">
    <source>
        <dbReference type="EnsemblProtists" id="PYU1_T013683"/>
    </source>
</evidence>
<dbReference type="InterPro" id="IPR019786">
    <property type="entry name" value="Zinc_finger_PHD-type_CS"/>
</dbReference>
<sequence>MSHILQMLRDPKQTSASGAVETQILPGLVDALNDKSMLYKNPDALGEEAKRIYFAAFGSRDSHAQHEIQLCRAYFATEFQKLVVDPSKSAPSPTRFLERIFSPLISSSMRYKLRALFLEHNIEISEADSAIPAMATYTHQDFGSSVHYALQESLLYRPLAIPIIKLLERKRPRDEVTKYLETVEVEDLEHINQFVLARRFLRYHIKKSYESPSADGFTARSWSGIERICRIARRHHFEDEAHLYPLVSVKDFVANLEKQETLLSQLESSLKDFYHKQQASDTTRSHPCLECGVMVTKLEVTGYIICTACGGHFHLNCLHLPPSFAQFASNYTCPSCFLGRKR</sequence>
<keyword evidence="5" id="KW-1185">Reference proteome</keyword>
<dbReference type="SUPFAM" id="SSF57903">
    <property type="entry name" value="FYVE/PHD zinc finger"/>
    <property type="match status" value="1"/>
</dbReference>
<dbReference type="EnsemblProtists" id="PYU1_T013683">
    <property type="protein sequence ID" value="PYU1_T013683"/>
    <property type="gene ID" value="PYU1_G013654"/>
</dbReference>
<proteinExistence type="predicted"/>
<dbReference type="EMBL" id="GL376586">
    <property type="status" value="NOT_ANNOTATED_CDS"/>
    <property type="molecule type" value="Genomic_DNA"/>
</dbReference>
<dbReference type="CDD" id="cd15489">
    <property type="entry name" value="PHD_SF"/>
    <property type="match status" value="1"/>
</dbReference>
<dbReference type="HOGENOM" id="CLU_812567_0_0_1"/>
<evidence type="ECO:0008006" key="6">
    <source>
        <dbReference type="Google" id="ProtNLM"/>
    </source>
</evidence>
<dbReference type="Gene3D" id="3.30.40.10">
    <property type="entry name" value="Zinc/RING finger domain, C3HC4 (zinc finger)"/>
    <property type="match status" value="1"/>
</dbReference>
<evidence type="ECO:0000313" key="5">
    <source>
        <dbReference type="Proteomes" id="UP000019132"/>
    </source>
</evidence>
<organism evidence="4 5">
    <name type="scientific">Globisporangium ultimum (strain ATCC 200006 / CBS 805.95 / DAOM BR144)</name>
    <name type="common">Pythium ultimum</name>
    <dbReference type="NCBI Taxonomy" id="431595"/>
    <lineage>
        <taxon>Eukaryota</taxon>
        <taxon>Sar</taxon>
        <taxon>Stramenopiles</taxon>
        <taxon>Oomycota</taxon>
        <taxon>Peronosporomycetes</taxon>
        <taxon>Pythiales</taxon>
        <taxon>Pythiaceae</taxon>
        <taxon>Globisporangium</taxon>
    </lineage>
</organism>
<dbReference type="GO" id="GO:0008270">
    <property type="term" value="F:zinc ion binding"/>
    <property type="evidence" value="ECO:0007669"/>
    <property type="project" value="UniProtKB-KW"/>
</dbReference>
<keyword evidence="2" id="KW-0863">Zinc-finger</keyword>
<dbReference type="STRING" id="431595.K3X8Y4"/>
<dbReference type="Proteomes" id="UP000019132">
    <property type="component" value="Unassembled WGS sequence"/>
</dbReference>